<name>A0A2M6WES2_9BACT</name>
<dbReference type="Proteomes" id="UP000228809">
    <property type="component" value="Unassembled WGS sequence"/>
</dbReference>
<feature type="transmembrane region" description="Helical" evidence="1">
    <location>
        <begin position="298"/>
        <end position="319"/>
    </location>
</feature>
<organism evidence="2 3">
    <name type="scientific">Candidatus Kaiserbacteria bacterium CG10_big_fil_rev_8_21_14_0_10_49_17</name>
    <dbReference type="NCBI Taxonomy" id="1974609"/>
    <lineage>
        <taxon>Bacteria</taxon>
        <taxon>Candidatus Kaiseribacteriota</taxon>
    </lineage>
</organism>
<accession>A0A2M6WES2</accession>
<reference evidence="3" key="1">
    <citation type="submission" date="2017-09" db="EMBL/GenBank/DDBJ databases">
        <title>Depth-based differentiation of microbial function through sediment-hosted aquifers and enrichment of novel symbionts in the deep terrestrial subsurface.</title>
        <authorList>
            <person name="Probst A.J."/>
            <person name="Ladd B."/>
            <person name="Jarett J.K."/>
            <person name="Geller-Mcgrath D.E."/>
            <person name="Sieber C.M.K."/>
            <person name="Emerson J.B."/>
            <person name="Anantharaman K."/>
            <person name="Thomas B.C."/>
            <person name="Malmstrom R."/>
            <person name="Stieglmeier M."/>
            <person name="Klingl A."/>
            <person name="Woyke T."/>
            <person name="Ryan C.M."/>
            <person name="Banfield J.F."/>
        </authorList>
    </citation>
    <scope>NUCLEOTIDE SEQUENCE [LARGE SCALE GENOMIC DNA]</scope>
</reference>
<proteinExistence type="predicted"/>
<keyword evidence="1" id="KW-0812">Transmembrane</keyword>
<evidence type="ECO:0008006" key="4">
    <source>
        <dbReference type="Google" id="ProtNLM"/>
    </source>
</evidence>
<dbReference type="EMBL" id="PFBJ01000005">
    <property type="protein sequence ID" value="PIT91300.1"/>
    <property type="molecule type" value="Genomic_DNA"/>
</dbReference>
<keyword evidence="1" id="KW-0472">Membrane</keyword>
<protein>
    <recommendedName>
        <fullName evidence="4">Helix-turn-helix domain-containing protein</fullName>
    </recommendedName>
</protein>
<gene>
    <name evidence="2" type="ORF">COU17_01170</name>
</gene>
<keyword evidence="1" id="KW-1133">Transmembrane helix</keyword>
<evidence type="ECO:0000256" key="1">
    <source>
        <dbReference type="SAM" id="Phobius"/>
    </source>
</evidence>
<sequence>MDKIEMNGKTYVSARRAAEEMEYAQDYIGQLCRGGKVACERVGRGWFVDLDELKEHREEANRVIYQSHIAHKEKKEEGSEDESTPVAITIGEDREDVSKSAVMSKPTIASNIAEAERIIAGRSYISDKRASEITGISVSDLVAMAQGGKIDTRRIDRTWYMLKSDVDALKQIAGQTTAIHTAMDGIATREEQMRDSLTAERANTTNVKYINDNRPLNVVPEKNTRPKDSILSAVLSEDEYYDDAAKESGGNIKRSGYSVSYEITSKNIDISPKRIAPKRQKYTPTNTIDSSQSLMPKFLLLPAGAAAITLLFGVSFIGISSKYENTDFGAVKIASSATAAVTLAEVTAITENFQKEALVLLRKARELIGSK</sequence>
<dbReference type="AlphaFoldDB" id="A0A2M6WES2"/>
<evidence type="ECO:0000313" key="2">
    <source>
        <dbReference type="EMBL" id="PIT91300.1"/>
    </source>
</evidence>
<comment type="caution">
    <text evidence="2">The sequence shown here is derived from an EMBL/GenBank/DDBJ whole genome shotgun (WGS) entry which is preliminary data.</text>
</comment>
<evidence type="ECO:0000313" key="3">
    <source>
        <dbReference type="Proteomes" id="UP000228809"/>
    </source>
</evidence>